<organism evidence="2">
    <name type="scientific">Ostreococcus sp. 'lucimarinus'</name>
    <dbReference type="NCBI Taxonomy" id="242159"/>
    <lineage>
        <taxon>Eukaryota</taxon>
        <taxon>Viridiplantae</taxon>
        <taxon>Chlorophyta</taxon>
        <taxon>Mamiellophyceae</taxon>
        <taxon>Mamiellales</taxon>
        <taxon>Bathycoccaceae</taxon>
        <taxon>Ostreococcus</taxon>
    </lineage>
</organism>
<reference evidence="2" key="1">
    <citation type="submission" date="2021-01" db="EMBL/GenBank/DDBJ databases">
        <authorList>
            <person name="Corre E."/>
            <person name="Pelletier E."/>
            <person name="Niang G."/>
            <person name="Scheremetjew M."/>
            <person name="Finn R."/>
            <person name="Kale V."/>
            <person name="Holt S."/>
            <person name="Cochrane G."/>
            <person name="Meng A."/>
            <person name="Brown T."/>
            <person name="Cohen L."/>
        </authorList>
    </citation>
    <scope>NUCLEOTIDE SEQUENCE</scope>
    <source>
        <strain evidence="2">Clade-A-BCC118000</strain>
    </source>
</reference>
<keyword evidence="1" id="KW-1133">Transmembrane helix</keyword>
<protein>
    <submittedName>
        <fullName evidence="2">Uncharacterized protein</fullName>
    </submittedName>
</protein>
<proteinExistence type="predicted"/>
<sequence>MSTAPDARAMANDAVRRARRAIDDVVDRLRDARARVVVIALCVCACTNPSAETFHGACVEGKFVERSALDALVMRTQGRVCSNYGLSHALRLRKPTYGVHDVIIASIARTTRDGRHFLGAFGTWARVPKVLNFIPTVFVNVYRVHATVFALIALGALGALAVRALRLIKTVGVGVFGLAAASYVAPRVCDAPLWSIALCAAMWGYAYKRGCLNGVVTVLKALKPPPKHRRGRGPPPR</sequence>
<accession>A0A7R9T0V1</accession>
<dbReference type="EMBL" id="HBDX01002172">
    <property type="protein sequence ID" value="CAD8221144.1"/>
    <property type="molecule type" value="Transcribed_RNA"/>
</dbReference>
<evidence type="ECO:0000256" key="1">
    <source>
        <dbReference type="SAM" id="Phobius"/>
    </source>
</evidence>
<dbReference type="AlphaFoldDB" id="A0A7R9T0V1"/>
<name>A0A7R9T0V1_9CHLO</name>
<keyword evidence="1" id="KW-0812">Transmembrane</keyword>
<feature type="transmembrane region" description="Helical" evidence="1">
    <location>
        <begin position="142"/>
        <end position="160"/>
    </location>
</feature>
<gene>
    <name evidence="2" type="ORF">OLUC0939_LOCUS1864</name>
</gene>
<evidence type="ECO:0000313" key="2">
    <source>
        <dbReference type="EMBL" id="CAD8221144.1"/>
    </source>
</evidence>
<keyword evidence="1" id="KW-0472">Membrane</keyword>